<evidence type="ECO:0000313" key="6">
    <source>
        <dbReference type="Proteomes" id="UP000184041"/>
    </source>
</evidence>
<dbReference type="SUPFAM" id="SSF51735">
    <property type="entry name" value="NAD(P)-binding Rossmann-fold domains"/>
    <property type="match status" value="1"/>
</dbReference>
<sequence>MSSQETHSVVITGASRGIGRRIALAFARETGYALLLTARTKSDLEDTKTLCGKAGDNRVVVMACNAADPRAVQKCSLPDDFPAAKFVINNAGYFLLKPLEKTTHEEFSGQIESNLYSAVNITNRFLDDLKSKSHGLVINICSEGAVEGRRESGAYATSKHALLGYTRSLRKELMDTEIGVTAINLGQTQSSSWEGSLVDRDLLIDPDDVAEIILNLTRLSPRTVVEEMLVKPQHGRVPPM</sequence>
<dbReference type="CDD" id="cd05233">
    <property type="entry name" value="SDR_c"/>
    <property type="match status" value="1"/>
</dbReference>
<dbReference type="STRING" id="1194090.SAMN05443144_10144"/>
<comment type="similarity">
    <text evidence="1 3">Belongs to the short-chain dehydrogenases/reductases (SDR) family.</text>
</comment>
<gene>
    <name evidence="5" type="ORF">SAMN05443144_10144</name>
</gene>
<dbReference type="InterPro" id="IPR020904">
    <property type="entry name" value="Sc_DH/Rdtase_CS"/>
</dbReference>
<accession>A0A1M4SI88</accession>
<dbReference type="GO" id="GO:0016491">
    <property type="term" value="F:oxidoreductase activity"/>
    <property type="evidence" value="ECO:0007669"/>
    <property type="project" value="UniProtKB-KW"/>
</dbReference>
<dbReference type="PRINTS" id="PR00081">
    <property type="entry name" value="GDHRDH"/>
</dbReference>
<dbReference type="PANTHER" id="PTHR42901:SF1">
    <property type="entry name" value="ALCOHOL DEHYDROGENASE"/>
    <property type="match status" value="1"/>
</dbReference>
<dbReference type="InterPro" id="IPR036291">
    <property type="entry name" value="NAD(P)-bd_dom_sf"/>
</dbReference>
<evidence type="ECO:0000256" key="1">
    <source>
        <dbReference type="ARBA" id="ARBA00006484"/>
    </source>
</evidence>
<dbReference type="OrthoDB" id="9810734at2"/>
<dbReference type="EMBL" id="FQUS01000001">
    <property type="protein sequence ID" value="SHE31925.1"/>
    <property type="molecule type" value="Genomic_DNA"/>
</dbReference>
<dbReference type="RefSeq" id="WP_139240124.1">
    <property type="nucleotide sequence ID" value="NZ_FQUS01000001.1"/>
</dbReference>
<dbReference type="SMART" id="SM00822">
    <property type="entry name" value="PKS_KR"/>
    <property type="match status" value="1"/>
</dbReference>
<protein>
    <submittedName>
        <fullName evidence="5">Short-chain dehydrogenase</fullName>
    </submittedName>
</protein>
<dbReference type="Proteomes" id="UP000184041">
    <property type="component" value="Unassembled WGS sequence"/>
</dbReference>
<evidence type="ECO:0000256" key="3">
    <source>
        <dbReference type="RuleBase" id="RU000363"/>
    </source>
</evidence>
<dbReference type="PANTHER" id="PTHR42901">
    <property type="entry name" value="ALCOHOL DEHYDROGENASE"/>
    <property type="match status" value="1"/>
</dbReference>
<dbReference type="Gene3D" id="3.40.50.720">
    <property type="entry name" value="NAD(P)-binding Rossmann-like Domain"/>
    <property type="match status" value="1"/>
</dbReference>
<keyword evidence="2" id="KW-0560">Oxidoreductase</keyword>
<dbReference type="InterPro" id="IPR057326">
    <property type="entry name" value="KR_dom"/>
</dbReference>
<feature type="domain" description="Ketoreductase" evidence="4">
    <location>
        <begin position="7"/>
        <end position="196"/>
    </location>
</feature>
<evidence type="ECO:0000313" key="5">
    <source>
        <dbReference type="EMBL" id="SHE31925.1"/>
    </source>
</evidence>
<evidence type="ECO:0000256" key="2">
    <source>
        <dbReference type="ARBA" id="ARBA00023002"/>
    </source>
</evidence>
<dbReference type="Pfam" id="PF00106">
    <property type="entry name" value="adh_short"/>
    <property type="match status" value="1"/>
</dbReference>
<dbReference type="InterPro" id="IPR002347">
    <property type="entry name" value="SDR_fam"/>
</dbReference>
<dbReference type="AlphaFoldDB" id="A0A1M4SI88"/>
<name>A0A1M4SI88_9BACT</name>
<keyword evidence="6" id="KW-1185">Reference proteome</keyword>
<proteinExistence type="inferred from homology"/>
<dbReference type="PROSITE" id="PS00061">
    <property type="entry name" value="ADH_SHORT"/>
    <property type="match status" value="1"/>
</dbReference>
<organism evidence="5 6">
    <name type="scientific">Fodinibius roseus</name>
    <dbReference type="NCBI Taxonomy" id="1194090"/>
    <lineage>
        <taxon>Bacteria</taxon>
        <taxon>Pseudomonadati</taxon>
        <taxon>Balneolota</taxon>
        <taxon>Balneolia</taxon>
        <taxon>Balneolales</taxon>
        <taxon>Balneolaceae</taxon>
        <taxon>Fodinibius</taxon>
    </lineage>
</organism>
<dbReference type="PRINTS" id="PR00080">
    <property type="entry name" value="SDRFAMILY"/>
</dbReference>
<reference evidence="5 6" key="1">
    <citation type="submission" date="2016-11" db="EMBL/GenBank/DDBJ databases">
        <authorList>
            <person name="Jaros S."/>
            <person name="Januszkiewicz K."/>
            <person name="Wedrychowicz H."/>
        </authorList>
    </citation>
    <scope>NUCLEOTIDE SEQUENCE [LARGE SCALE GENOMIC DNA]</scope>
    <source>
        <strain evidence="5 6">DSM 21986</strain>
    </source>
</reference>
<evidence type="ECO:0000259" key="4">
    <source>
        <dbReference type="SMART" id="SM00822"/>
    </source>
</evidence>